<name>A0AAI8SI05_MYCAV</name>
<gene>
    <name evidence="1" type="ORF">JPH1_00100</name>
</gene>
<organism evidence="1 2">
    <name type="scientific">Mycobacterium avium subsp. hominissuis</name>
    <dbReference type="NCBI Taxonomy" id="439334"/>
    <lineage>
        <taxon>Bacteria</taxon>
        <taxon>Bacillati</taxon>
        <taxon>Actinomycetota</taxon>
        <taxon>Actinomycetes</taxon>
        <taxon>Mycobacteriales</taxon>
        <taxon>Mycobacteriaceae</taxon>
        <taxon>Mycobacterium</taxon>
        <taxon>Mycobacterium avium complex (MAC)</taxon>
    </lineage>
</organism>
<sequence length="68" mass="7508">MPLGHHKNMAYDGGFRRKESDDVLVPIHLPNIGIVAGDDGAERALLRSHSNRVLACATQLSRLLERFA</sequence>
<proteinExistence type="predicted"/>
<dbReference type="AlphaFoldDB" id="A0AAI8SI05"/>
<evidence type="ECO:0000313" key="2">
    <source>
        <dbReference type="Proteomes" id="UP000327362"/>
    </source>
</evidence>
<reference evidence="1 2" key="1">
    <citation type="submission" date="2019-09" db="EMBL/GenBank/DDBJ databases">
        <title>Complete genome sequence of Mycobacterium avium subsp. hominissuis strain JP-H-1.</title>
        <authorList>
            <person name="Kinoshita Y."/>
            <person name="Niwa H."/>
            <person name="Uchida-Fujii E."/>
            <person name="Nukada T."/>
        </authorList>
    </citation>
    <scope>NUCLEOTIDE SEQUENCE [LARGE SCALE GENOMIC DNA]</scope>
    <source>
        <strain evidence="1 2">JP-H-1</strain>
    </source>
</reference>
<dbReference type="EMBL" id="AP020326">
    <property type="protein sequence ID" value="BBN45535.1"/>
    <property type="molecule type" value="Genomic_DNA"/>
</dbReference>
<protein>
    <submittedName>
        <fullName evidence="1">Uncharacterized protein</fullName>
    </submittedName>
</protein>
<evidence type="ECO:0000313" key="1">
    <source>
        <dbReference type="EMBL" id="BBN45535.1"/>
    </source>
</evidence>
<accession>A0AAI8SI05</accession>
<dbReference type="Proteomes" id="UP000327362">
    <property type="component" value="Chromosome"/>
</dbReference>